<keyword evidence="6 9" id="KW-0472">Membrane</keyword>
<sequence>MAKRISQKLSFISTTIHSWIRSVTFKVGPRHFQIFYKSIFIMLSTKIIGSVRPAARVVPLYPLRYSQLQRYQSNVKQNSSSNSGVNANTTTNATKAAKPKPKEPLSQRIKHEVKHYVNGTKLLGYEIKISAKLLFKFMQGYELSRRETNQLRRTTSDVFRLVPFSAFILVPFAELLLPIALKIFPNLLPSTYESGTDKQKKTDSLIDVRRKTSNFLRETLEESNLLSYNSIETAEKKKKFLTFFKKLYSPKDGKTNVFTHDEILLVAQMFKNDSVLDNLSRPQLVAMSKFMSITPFGNDNVLRYRIRHKLKQIMEDDRIIDYEGIGSLSEYEIYQACVSRGVKAYGVSKEELVDNLKVWLELRLRHKVPSVLLVLSSTFTFGGLEKKQVLDSKAYSPQVEHKEQKSRYDELMDLYYDGILHVLSSIPDPVYNVAKLDVSESKQPSATVTKEAALARAQAAESALQSAIEKQAPEGIERAKRAVTEANEELAKAEAAAQETPSQPAPEAEPATKEKPEVKEPAPAAEKVKTEAEPKPEEKEEEEEEVVPTTDDNEFKLRVLKEQEELIKKETEDAKARKTAEHLSDDITLDEEDKPTTPIPAEEGAKKSVIEKKN</sequence>
<evidence type="ECO:0000256" key="3">
    <source>
        <dbReference type="ARBA" id="ARBA00022792"/>
    </source>
</evidence>
<feature type="compositionally biased region" description="Basic and acidic residues" evidence="8">
    <location>
        <begin position="569"/>
        <end position="585"/>
    </location>
</feature>
<dbReference type="InParanoid" id="C5DZG5"/>
<dbReference type="AlphaFoldDB" id="C5DZG5"/>
<evidence type="ECO:0000256" key="9">
    <source>
        <dbReference type="SAM" id="Phobius"/>
    </source>
</evidence>
<evidence type="ECO:0000256" key="5">
    <source>
        <dbReference type="ARBA" id="ARBA00023128"/>
    </source>
</evidence>
<keyword evidence="4 9" id="KW-1133">Transmembrane helix</keyword>
<feature type="domain" description="Letm1 RBD" evidence="10">
    <location>
        <begin position="204"/>
        <end position="428"/>
    </location>
</feature>
<dbReference type="PANTHER" id="PTHR14009:SF1">
    <property type="entry name" value="MITOCHONDRIAL PROTON_CALCIUM EXCHANGER PROTEIN"/>
    <property type="match status" value="1"/>
</dbReference>
<dbReference type="GO" id="GO:0030003">
    <property type="term" value="P:intracellular monoatomic cation homeostasis"/>
    <property type="evidence" value="ECO:0007669"/>
    <property type="project" value="TreeGrafter"/>
</dbReference>
<dbReference type="KEGG" id="zro:ZYRO0G04224g"/>
<evidence type="ECO:0000313" key="12">
    <source>
        <dbReference type="Proteomes" id="UP000008536"/>
    </source>
</evidence>
<keyword evidence="3" id="KW-0999">Mitochondrion inner membrane</keyword>
<keyword evidence="12" id="KW-1185">Reference proteome</keyword>
<protein>
    <submittedName>
        <fullName evidence="11">ZYRO0G04224p</fullName>
    </submittedName>
</protein>
<evidence type="ECO:0000259" key="10">
    <source>
        <dbReference type="PROSITE" id="PS51758"/>
    </source>
</evidence>
<feature type="transmembrane region" description="Helical" evidence="9">
    <location>
        <begin position="161"/>
        <end position="181"/>
    </location>
</feature>
<feature type="region of interest" description="Disordered" evidence="8">
    <location>
        <begin position="75"/>
        <end position="106"/>
    </location>
</feature>
<keyword evidence="5 7" id="KW-0496">Mitochondrion</keyword>
<feature type="region of interest" description="Disordered" evidence="8">
    <location>
        <begin position="569"/>
        <end position="614"/>
    </location>
</feature>
<dbReference type="PROSITE" id="PS51758">
    <property type="entry name" value="LETM1_RBD"/>
    <property type="match status" value="1"/>
</dbReference>
<evidence type="ECO:0000256" key="2">
    <source>
        <dbReference type="ARBA" id="ARBA00022692"/>
    </source>
</evidence>
<evidence type="ECO:0000256" key="4">
    <source>
        <dbReference type="ARBA" id="ARBA00022989"/>
    </source>
</evidence>
<reference evidence="11 12" key="1">
    <citation type="journal article" date="2009" name="Genome Res.">
        <title>Comparative genomics of protoploid Saccharomycetaceae.</title>
        <authorList>
            <consortium name="The Genolevures Consortium"/>
            <person name="Souciet J.-L."/>
            <person name="Dujon B."/>
            <person name="Gaillardin C."/>
            <person name="Johnston M."/>
            <person name="Baret P.V."/>
            <person name="Cliften P."/>
            <person name="Sherman D.J."/>
            <person name="Weissenbach J."/>
            <person name="Westhof E."/>
            <person name="Wincker P."/>
            <person name="Jubin C."/>
            <person name="Poulain J."/>
            <person name="Barbe V."/>
            <person name="Segurens B."/>
            <person name="Artiguenave F."/>
            <person name="Anthouard V."/>
            <person name="Vacherie B."/>
            <person name="Val M.-E."/>
            <person name="Fulton R.S."/>
            <person name="Minx P."/>
            <person name="Wilson R."/>
            <person name="Durrens P."/>
            <person name="Jean G."/>
            <person name="Marck C."/>
            <person name="Martin T."/>
            <person name="Nikolski M."/>
            <person name="Rolland T."/>
            <person name="Seret M.-L."/>
            <person name="Casaregola S."/>
            <person name="Despons L."/>
            <person name="Fairhead C."/>
            <person name="Fischer G."/>
            <person name="Lafontaine I."/>
            <person name="Leh V."/>
            <person name="Lemaire M."/>
            <person name="de Montigny J."/>
            <person name="Neuveglise C."/>
            <person name="Thierry A."/>
            <person name="Blanc-Lenfle I."/>
            <person name="Bleykasten C."/>
            <person name="Diffels J."/>
            <person name="Fritsch E."/>
            <person name="Frangeul L."/>
            <person name="Goeffon A."/>
            <person name="Jauniaux N."/>
            <person name="Kachouri-Lafond R."/>
            <person name="Payen C."/>
            <person name="Potier S."/>
            <person name="Pribylova L."/>
            <person name="Ozanne C."/>
            <person name="Richard G.-F."/>
            <person name="Sacerdot C."/>
            <person name="Straub M.-L."/>
            <person name="Talla E."/>
        </authorList>
    </citation>
    <scope>NUCLEOTIDE SEQUENCE [LARGE SCALE GENOMIC DNA]</scope>
    <source>
        <strain evidence="11 12">ATCC 2623 / CBS 732 / BCRC 21506 / NBRC 1130 / NCYC 568 / NRRL Y-229</strain>
    </source>
</reference>
<dbReference type="FunCoup" id="C5DZG5">
    <property type="interactions" value="360"/>
</dbReference>
<feature type="compositionally biased region" description="Basic and acidic residues" evidence="8">
    <location>
        <begin position="603"/>
        <end position="614"/>
    </location>
</feature>
<feature type="compositionally biased region" description="Basic and acidic residues" evidence="8">
    <location>
        <begin position="510"/>
        <end position="538"/>
    </location>
</feature>
<feature type="compositionally biased region" description="Low complexity" evidence="8">
    <location>
        <begin position="493"/>
        <end position="509"/>
    </location>
</feature>
<dbReference type="Proteomes" id="UP000008536">
    <property type="component" value="Chromosome G"/>
</dbReference>
<dbReference type="Pfam" id="PF07766">
    <property type="entry name" value="LETM1_RBD"/>
    <property type="match status" value="1"/>
</dbReference>
<evidence type="ECO:0000256" key="6">
    <source>
        <dbReference type="ARBA" id="ARBA00023136"/>
    </source>
</evidence>
<evidence type="ECO:0000313" key="11">
    <source>
        <dbReference type="EMBL" id="CAR29249.1"/>
    </source>
</evidence>
<dbReference type="EMBL" id="CU928179">
    <property type="protein sequence ID" value="CAR29249.1"/>
    <property type="molecule type" value="Genomic_DNA"/>
</dbReference>
<feature type="region of interest" description="Disordered" evidence="8">
    <location>
        <begin position="482"/>
        <end position="557"/>
    </location>
</feature>
<comment type="subcellular location">
    <subcellularLocation>
        <location evidence="1">Mitochondrion inner membrane</location>
        <topology evidence="1">Single-pass membrane protein</topology>
    </subcellularLocation>
</comment>
<dbReference type="InterPro" id="IPR044202">
    <property type="entry name" value="LETM1/MDM38-like"/>
</dbReference>
<dbReference type="STRING" id="559307.C5DZG5"/>
<dbReference type="GO" id="GO:0043022">
    <property type="term" value="F:ribosome binding"/>
    <property type="evidence" value="ECO:0007669"/>
    <property type="project" value="InterPro"/>
</dbReference>
<accession>C5DZG5</accession>
<dbReference type="HOGENOM" id="CLU_008958_5_1_1"/>
<feature type="compositionally biased region" description="Low complexity" evidence="8">
    <location>
        <begin position="75"/>
        <end position="96"/>
    </location>
</feature>
<gene>
    <name evidence="11" type="ordered locus">ZYRO0G04224g</name>
</gene>
<dbReference type="GO" id="GO:0005743">
    <property type="term" value="C:mitochondrial inner membrane"/>
    <property type="evidence" value="ECO:0007669"/>
    <property type="project" value="UniProtKB-SubCell"/>
</dbReference>
<evidence type="ECO:0000256" key="1">
    <source>
        <dbReference type="ARBA" id="ARBA00004434"/>
    </source>
</evidence>
<dbReference type="PANTHER" id="PTHR14009">
    <property type="entry name" value="LEUCINE ZIPPER-EF-HAND CONTAINING TRANSMEMBRANE PROTEIN"/>
    <property type="match status" value="1"/>
</dbReference>
<keyword evidence="2 9" id="KW-0812">Transmembrane</keyword>
<name>C5DZG5_ZYGRC</name>
<proteinExistence type="predicted"/>
<evidence type="ECO:0000256" key="7">
    <source>
        <dbReference type="PROSITE-ProRule" id="PRU01094"/>
    </source>
</evidence>
<dbReference type="InterPro" id="IPR033122">
    <property type="entry name" value="LETM1-like_RBD"/>
</dbReference>
<evidence type="ECO:0000256" key="8">
    <source>
        <dbReference type="SAM" id="MobiDB-lite"/>
    </source>
</evidence>
<organism evidence="11 12">
    <name type="scientific">Zygosaccharomyces rouxii (strain ATCC 2623 / CBS 732 / NBRC 1130 / NCYC 568 / NRRL Y-229)</name>
    <dbReference type="NCBI Taxonomy" id="559307"/>
    <lineage>
        <taxon>Eukaryota</taxon>
        <taxon>Fungi</taxon>
        <taxon>Dikarya</taxon>
        <taxon>Ascomycota</taxon>
        <taxon>Saccharomycotina</taxon>
        <taxon>Saccharomycetes</taxon>
        <taxon>Saccharomycetales</taxon>
        <taxon>Saccharomycetaceae</taxon>
        <taxon>Zygosaccharomyces</taxon>
    </lineage>
</organism>